<organism evidence="2 3">
    <name type="scientific">Virgibacillus pantothenticus</name>
    <dbReference type="NCBI Taxonomy" id="1473"/>
    <lineage>
        <taxon>Bacteria</taxon>
        <taxon>Bacillati</taxon>
        <taxon>Bacillota</taxon>
        <taxon>Bacilli</taxon>
        <taxon>Bacillales</taxon>
        <taxon>Bacillaceae</taxon>
        <taxon>Virgibacillus</taxon>
    </lineage>
</organism>
<feature type="transmembrane region" description="Helical" evidence="1">
    <location>
        <begin position="223"/>
        <end position="246"/>
    </location>
</feature>
<dbReference type="EMBL" id="LGTO01000007">
    <property type="protein sequence ID" value="KNE18839.1"/>
    <property type="molecule type" value="Genomic_DNA"/>
</dbReference>
<dbReference type="PANTHER" id="PTHR38095:SF1">
    <property type="entry name" value="ANAEROBIC DIMETHYL SULFOXIDE REDUCTASE CHAIN YNFH"/>
    <property type="match status" value="1"/>
</dbReference>
<comment type="caution">
    <text evidence="2">The sequence shown here is derived from an EMBL/GenBank/DDBJ whole genome shotgun (WGS) entry which is preliminary data.</text>
</comment>
<dbReference type="GO" id="GO:0009390">
    <property type="term" value="C:dimethyl sulfoxide reductase complex"/>
    <property type="evidence" value="ECO:0007669"/>
    <property type="project" value="TreeGrafter"/>
</dbReference>
<keyword evidence="1" id="KW-0472">Membrane</keyword>
<dbReference type="PATRIC" id="fig|1473.5.peg.406"/>
<dbReference type="InterPro" id="IPR007059">
    <property type="entry name" value="DmsC"/>
</dbReference>
<dbReference type="Pfam" id="PF04976">
    <property type="entry name" value="DmsC"/>
    <property type="match status" value="1"/>
</dbReference>
<sequence length="282" mass="31360">MNDWSLLIFTIAIQAAIGSIWMLWMFQFKHKKKTDQEIFQLFKVPLIVIAALSIIGLGASFSHLGTPSNAFNTIRNIGSSWMSREILVTGMFIGIVVVACAWALYRQRISPWLLFGAGLIGLVDVYCMAAIYTNSLVGPWNSIYTFMSFYGTTFILGSVLAGALLTPVLYKQKKDLEAKQFLNIAFIIMLSGVALQVIGVALFPTSMQEINMIGETVETAILASYKGMIASRWIISIVGIALFGYLTISTFKKLYTRLMILTLLLFVMSEGLSRYVFYLLGS</sequence>
<dbReference type="OrthoDB" id="2083322at2"/>
<evidence type="ECO:0000313" key="2">
    <source>
        <dbReference type="EMBL" id="KNE18839.1"/>
    </source>
</evidence>
<feature type="transmembrane region" description="Helical" evidence="1">
    <location>
        <begin position="258"/>
        <end position="280"/>
    </location>
</feature>
<reference evidence="3" key="1">
    <citation type="submission" date="2015-07" db="EMBL/GenBank/DDBJ databases">
        <title>Fjat-10053 dsm26.</title>
        <authorList>
            <person name="Liu B."/>
            <person name="Wang J."/>
            <person name="Zhu Y."/>
            <person name="Liu G."/>
            <person name="Chen Q."/>
            <person name="Chen Z."/>
            <person name="Lan J."/>
            <person name="Che J."/>
            <person name="Ge C."/>
            <person name="Shi H."/>
            <person name="Pan Z."/>
            <person name="Liu X."/>
        </authorList>
    </citation>
    <scope>NUCLEOTIDE SEQUENCE [LARGE SCALE GENOMIC DNA]</scope>
    <source>
        <strain evidence="3">DSM 26</strain>
    </source>
</reference>
<feature type="transmembrane region" description="Helical" evidence="1">
    <location>
        <begin position="144"/>
        <end position="169"/>
    </location>
</feature>
<accession>A0A0L0QJZ5</accession>
<keyword evidence="3" id="KW-1185">Reference proteome</keyword>
<feature type="transmembrane region" description="Helical" evidence="1">
    <location>
        <begin position="112"/>
        <end position="132"/>
    </location>
</feature>
<dbReference type="GeneID" id="66871812"/>
<evidence type="ECO:0000313" key="3">
    <source>
        <dbReference type="Proteomes" id="UP000036780"/>
    </source>
</evidence>
<protein>
    <submittedName>
        <fullName evidence="2">Cyclic nucleotide-binding protein</fullName>
    </submittedName>
</protein>
<feature type="transmembrane region" description="Helical" evidence="1">
    <location>
        <begin position="181"/>
        <end position="203"/>
    </location>
</feature>
<dbReference type="GO" id="GO:0009389">
    <property type="term" value="F:dimethyl sulfoxide reductase activity"/>
    <property type="evidence" value="ECO:0007669"/>
    <property type="project" value="TreeGrafter"/>
</dbReference>
<feature type="transmembrane region" description="Helical" evidence="1">
    <location>
        <begin position="6"/>
        <end position="26"/>
    </location>
</feature>
<feature type="transmembrane region" description="Helical" evidence="1">
    <location>
        <begin position="86"/>
        <end position="105"/>
    </location>
</feature>
<proteinExistence type="predicted"/>
<keyword evidence="1" id="KW-1133">Transmembrane helix</keyword>
<dbReference type="PANTHER" id="PTHR38095">
    <property type="entry name" value="ANAEROBIC DIMETHYL SULFOXIDE REDUCTASE CHAIN YNFH"/>
    <property type="match status" value="1"/>
</dbReference>
<dbReference type="GO" id="GO:0019645">
    <property type="term" value="P:anaerobic electron transport chain"/>
    <property type="evidence" value="ECO:0007669"/>
    <property type="project" value="InterPro"/>
</dbReference>
<name>A0A0L0QJZ5_VIRPA</name>
<feature type="transmembrane region" description="Helical" evidence="1">
    <location>
        <begin position="46"/>
        <end position="66"/>
    </location>
</feature>
<keyword evidence="1" id="KW-0812">Transmembrane</keyword>
<evidence type="ECO:0000256" key="1">
    <source>
        <dbReference type="SAM" id="Phobius"/>
    </source>
</evidence>
<dbReference type="Proteomes" id="UP000036780">
    <property type="component" value="Unassembled WGS sequence"/>
</dbReference>
<gene>
    <name evidence="2" type="ORF">AFK71_09610</name>
</gene>
<dbReference type="RefSeq" id="WP_050351330.1">
    <property type="nucleotide sequence ID" value="NZ_BOSN01000002.1"/>
</dbReference>
<dbReference type="AlphaFoldDB" id="A0A0L0QJZ5"/>
<dbReference type="GO" id="GO:0005886">
    <property type="term" value="C:plasma membrane"/>
    <property type="evidence" value="ECO:0007669"/>
    <property type="project" value="TreeGrafter"/>
</dbReference>